<dbReference type="Gene3D" id="1.10.10.60">
    <property type="entry name" value="Homeodomain-like"/>
    <property type="match status" value="1"/>
</dbReference>
<name>A0ABV1KRA9_9BACL</name>
<dbReference type="PROSITE" id="PS01124">
    <property type="entry name" value="HTH_ARAC_FAMILY_2"/>
    <property type="match status" value="1"/>
</dbReference>
<evidence type="ECO:0000313" key="2">
    <source>
        <dbReference type="EMBL" id="MEQ4482312.1"/>
    </source>
</evidence>
<dbReference type="SUPFAM" id="SSF52266">
    <property type="entry name" value="SGNH hydrolase"/>
    <property type="match status" value="1"/>
</dbReference>
<dbReference type="InterPro" id="IPR018060">
    <property type="entry name" value="HTH_AraC"/>
</dbReference>
<sequence length="112" mass="12044">MSTIKSNPLTGFIIRGGLKRTAEKLKGGRATTVAFIGGSVTVGAGASDGECTGYRALTCNYLQSRFPDVAFTFANAAIGGTDSALAFIRFFKKHNHLTPQEYRTMSHNQHNT</sequence>
<dbReference type="PANTHER" id="PTHR34407:SF1">
    <property type="entry name" value="SGNH HYDROLASE-TYPE ESTERASE DOMAIN-CONTAINING PROTEIN"/>
    <property type="match status" value="1"/>
</dbReference>
<organism evidence="2 3">
    <name type="scientific">Cohnella silvisoli</name>
    <dbReference type="NCBI Taxonomy" id="2873699"/>
    <lineage>
        <taxon>Bacteria</taxon>
        <taxon>Bacillati</taxon>
        <taxon>Bacillota</taxon>
        <taxon>Bacilli</taxon>
        <taxon>Bacillales</taxon>
        <taxon>Paenibacillaceae</taxon>
        <taxon>Cohnella</taxon>
    </lineage>
</organism>
<protein>
    <recommendedName>
        <fullName evidence="1">HTH araC/xylS-type domain-containing protein</fullName>
    </recommendedName>
</protein>
<accession>A0ABV1KRA9</accession>
<keyword evidence="3" id="KW-1185">Reference proteome</keyword>
<comment type="caution">
    <text evidence="2">The sequence shown here is derived from an EMBL/GenBank/DDBJ whole genome shotgun (WGS) entry which is preliminary data.</text>
</comment>
<dbReference type="Proteomes" id="UP001493487">
    <property type="component" value="Unassembled WGS sequence"/>
</dbReference>
<proteinExistence type="predicted"/>
<dbReference type="EMBL" id="JASKHM010000003">
    <property type="protein sequence ID" value="MEQ4482312.1"/>
    <property type="molecule type" value="Genomic_DNA"/>
</dbReference>
<feature type="domain" description="HTH araC/xylS-type" evidence="1">
    <location>
        <begin position="80"/>
        <end position="105"/>
    </location>
</feature>
<gene>
    <name evidence="2" type="ORF">QJS35_07870</name>
</gene>
<reference evidence="2 3" key="1">
    <citation type="journal article" date="2023" name="Genome Announc.">
        <title>Pan-Genome Analyses of the Genus Cohnella and Proposal of the Novel Species Cohnella silvisoli sp. nov., Isolated from Forest Soil.</title>
        <authorList>
            <person name="Wang C."/>
            <person name="Mao L."/>
            <person name="Bao G."/>
            <person name="Zhu H."/>
        </authorList>
    </citation>
    <scope>NUCLEOTIDE SEQUENCE [LARGE SCALE GENOMIC DNA]</scope>
    <source>
        <strain evidence="2 3">NL03-T5-1</strain>
    </source>
</reference>
<evidence type="ECO:0000259" key="1">
    <source>
        <dbReference type="PROSITE" id="PS01124"/>
    </source>
</evidence>
<evidence type="ECO:0000313" key="3">
    <source>
        <dbReference type="Proteomes" id="UP001493487"/>
    </source>
</evidence>
<dbReference type="RefSeq" id="WP_232185025.1">
    <property type="nucleotide sequence ID" value="NZ_JAIOAP010000004.1"/>
</dbReference>
<dbReference type="PANTHER" id="PTHR34407">
    <property type="entry name" value="EXPRESSED PROTEIN"/>
    <property type="match status" value="1"/>
</dbReference>